<name>A0ABS2L6N7_9MICO</name>
<gene>
    <name evidence="2" type="ORF">JOE66_002308</name>
</gene>
<dbReference type="RefSeq" id="WP_205109598.1">
    <property type="nucleotide sequence ID" value="NZ_BAAAHT010000002.1"/>
</dbReference>
<dbReference type="EMBL" id="JAFBBU010000001">
    <property type="protein sequence ID" value="MBM7472674.1"/>
    <property type="molecule type" value="Genomic_DNA"/>
</dbReference>
<dbReference type="InterPro" id="IPR049193">
    <property type="entry name" value="DUF6855"/>
</dbReference>
<dbReference type="Proteomes" id="UP000776164">
    <property type="component" value="Unassembled WGS sequence"/>
</dbReference>
<dbReference type="Pfam" id="PF21619">
    <property type="entry name" value="DUF6855"/>
    <property type="match status" value="1"/>
</dbReference>
<protein>
    <recommendedName>
        <fullName evidence="1">DUF6855 domain-containing protein</fullName>
    </recommendedName>
</protein>
<organism evidence="2 3">
    <name type="scientific">Subtercola frigoramans</name>
    <dbReference type="NCBI Taxonomy" id="120298"/>
    <lineage>
        <taxon>Bacteria</taxon>
        <taxon>Bacillati</taxon>
        <taxon>Actinomycetota</taxon>
        <taxon>Actinomycetes</taxon>
        <taxon>Micrococcales</taxon>
        <taxon>Microbacteriaceae</taxon>
        <taxon>Subtercola</taxon>
    </lineage>
</organism>
<feature type="domain" description="DUF6855" evidence="1">
    <location>
        <begin position="11"/>
        <end position="141"/>
    </location>
</feature>
<evidence type="ECO:0000313" key="3">
    <source>
        <dbReference type="Proteomes" id="UP000776164"/>
    </source>
</evidence>
<sequence length="141" mass="15117">MAAEPAAAVGAGTREDPWQLVTAPGSSSYTMYRDDTTDPPVLVCQVGSTKLTYDARAIDDLHAWLKAQGDWVPLGAADELKPAAAGSVEAWGRSEDNPVGGWYGQRKGYRGRFGMYLPPLLEALGLAELTHDARNNSVRAI</sequence>
<reference evidence="2 3" key="1">
    <citation type="submission" date="2021-01" db="EMBL/GenBank/DDBJ databases">
        <title>Sequencing the genomes of 1000 actinobacteria strains.</title>
        <authorList>
            <person name="Klenk H.-P."/>
        </authorList>
    </citation>
    <scope>NUCLEOTIDE SEQUENCE [LARGE SCALE GENOMIC DNA]</scope>
    <source>
        <strain evidence="2 3">DSM 13057</strain>
    </source>
</reference>
<proteinExistence type="predicted"/>
<keyword evidence="3" id="KW-1185">Reference proteome</keyword>
<accession>A0ABS2L6N7</accession>
<comment type="caution">
    <text evidence="2">The sequence shown here is derived from an EMBL/GenBank/DDBJ whole genome shotgun (WGS) entry which is preliminary data.</text>
</comment>
<evidence type="ECO:0000259" key="1">
    <source>
        <dbReference type="Pfam" id="PF21619"/>
    </source>
</evidence>
<evidence type="ECO:0000313" key="2">
    <source>
        <dbReference type="EMBL" id="MBM7472674.1"/>
    </source>
</evidence>